<protein>
    <submittedName>
        <fullName evidence="1">Uncharacterized protein</fullName>
    </submittedName>
</protein>
<dbReference type="EMBL" id="CAJNRD030001124">
    <property type="protein sequence ID" value="CAG5109227.1"/>
    <property type="molecule type" value="Genomic_DNA"/>
</dbReference>
<dbReference type="Proteomes" id="UP000786811">
    <property type="component" value="Unassembled WGS sequence"/>
</dbReference>
<reference evidence="1" key="1">
    <citation type="submission" date="2021-04" db="EMBL/GenBank/DDBJ databases">
        <authorList>
            <person name="Chebbi M.A.C M."/>
        </authorList>
    </citation>
    <scope>NUCLEOTIDE SEQUENCE</scope>
</reference>
<dbReference type="PANTHER" id="PTHR39313">
    <property type="entry name" value="IM:7138239"/>
    <property type="match status" value="1"/>
</dbReference>
<sequence>MTNATENCLLNTGLLVLYIIYLQSVIAESKIESASDLEREFADKPTRSFRCCARHEKKIGVGYGKYKIFCVSGEVISIDSGHCRRVCPRHASDDPGDVSKPAVQRCPPRSQCHPRSSRMERISTLQGVKIVEVVDSCDCWHESPCSRTSFEQLVHAGTPYQVAVDVGLCLGTCSKALGCRPFKNGTVSIKGPNGDEIYQVIQECGCANSCHRMERIESILDYSQLEIKRGSNTSDVKPLIRHINVGHCDGSCPGNHTEKTCLLRDKKNPARCLAGLYSKQYKCTPVRFKVHEYRTRRGSKREIIEITSCACV</sequence>
<accession>A0A8J2HUD3</accession>
<gene>
    <name evidence="1" type="ORF">HICCMSTLAB_LOCUS13863</name>
</gene>
<name>A0A8J2HUD3_COTCN</name>
<proteinExistence type="predicted"/>
<evidence type="ECO:0000313" key="1">
    <source>
        <dbReference type="EMBL" id="CAG5109227.1"/>
    </source>
</evidence>
<dbReference type="PANTHER" id="PTHR39313:SF1">
    <property type="entry name" value="IM:7138239"/>
    <property type="match status" value="1"/>
</dbReference>
<dbReference type="OrthoDB" id="636685at2759"/>
<organism evidence="1 2">
    <name type="scientific">Cotesia congregata</name>
    <name type="common">Parasitoid wasp</name>
    <name type="synonym">Apanteles congregatus</name>
    <dbReference type="NCBI Taxonomy" id="51543"/>
    <lineage>
        <taxon>Eukaryota</taxon>
        <taxon>Metazoa</taxon>
        <taxon>Ecdysozoa</taxon>
        <taxon>Arthropoda</taxon>
        <taxon>Hexapoda</taxon>
        <taxon>Insecta</taxon>
        <taxon>Pterygota</taxon>
        <taxon>Neoptera</taxon>
        <taxon>Endopterygota</taxon>
        <taxon>Hymenoptera</taxon>
        <taxon>Apocrita</taxon>
        <taxon>Ichneumonoidea</taxon>
        <taxon>Braconidae</taxon>
        <taxon>Microgastrinae</taxon>
        <taxon>Cotesia</taxon>
    </lineage>
</organism>
<comment type="caution">
    <text evidence="1">The sequence shown here is derived from an EMBL/GenBank/DDBJ whole genome shotgun (WGS) entry which is preliminary data.</text>
</comment>
<keyword evidence="2" id="KW-1185">Reference proteome</keyword>
<evidence type="ECO:0000313" key="2">
    <source>
        <dbReference type="Proteomes" id="UP000786811"/>
    </source>
</evidence>
<dbReference type="AlphaFoldDB" id="A0A8J2HUD3"/>